<dbReference type="EMBL" id="CM042029">
    <property type="protein sequence ID" value="KAI3796999.1"/>
    <property type="molecule type" value="Genomic_DNA"/>
</dbReference>
<dbReference type="Proteomes" id="UP001056120">
    <property type="component" value="Linkage Group LG12"/>
</dbReference>
<evidence type="ECO:0000313" key="1">
    <source>
        <dbReference type="EMBL" id="KAI3796999.1"/>
    </source>
</evidence>
<keyword evidence="2" id="KW-1185">Reference proteome</keyword>
<gene>
    <name evidence="1" type="ORF">L1987_39687</name>
</gene>
<protein>
    <submittedName>
        <fullName evidence="1">Uncharacterized protein</fullName>
    </submittedName>
</protein>
<reference evidence="1 2" key="2">
    <citation type="journal article" date="2022" name="Mol. Ecol. Resour.">
        <title>The genomes of chicory, endive, great burdock and yacon provide insights into Asteraceae paleo-polyploidization history and plant inulin production.</title>
        <authorList>
            <person name="Fan W."/>
            <person name="Wang S."/>
            <person name="Wang H."/>
            <person name="Wang A."/>
            <person name="Jiang F."/>
            <person name="Liu H."/>
            <person name="Zhao H."/>
            <person name="Xu D."/>
            <person name="Zhang Y."/>
        </authorList>
    </citation>
    <scope>NUCLEOTIDE SEQUENCE [LARGE SCALE GENOMIC DNA]</scope>
    <source>
        <strain evidence="2">cv. Yunnan</strain>
        <tissue evidence="1">Leaves</tissue>
    </source>
</reference>
<name>A0ACB9HMQ0_9ASTR</name>
<sequence length="157" mass="18092">MPMSRGRLNLREVKPYVIEFDRVVPELYPGELVMGLGDKHFAKWFSTRTTLQMKSDLLVRNPILTGRSRGHIPSLRDTSFRRRVEDSIRCRVQLESSPGLSSHSGRRYGGSSSNGGHSDPMSDMHTRASTWGIPTRWISAWWITVWVWEDNQSYNVQ</sequence>
<reference evidence="2" key="1">
    <citation type="journal article" date="2022" name="Mol. Ecol. Resour.">
        <title>The genomes of chicory, endive, great burdock and yacon provide insights into Asteraceae palaeo-polyploidization history and plant inulin production.</title>
        <authorList>
            <person name="Fan W."/>
            <person name="Wang S."/>
            <person name="Wang H."/>
            <person name="Wang A."/>
            <person name="Jiang F."/>
            <person name="Liu H."/>
            <person name="Zhao H."/>
            <person name="Xu D."/>
            <person name="Zhang Y."/>
        </authorList>
    </citation>
    <scope>NUCLEOTIDE SEQUENCE [LARGE SCALE GENOMIC DNA]</scope>
    <source>
        <strain evidence="2">cv. Yunnan</strain>
    </source>
</reference>
<proteinExistence type="predicted"/>
<accession>A0ACB9HMQ0</accession>
<organism evidence="1 2">
    <name type="scientific">Smallanthus sonchifolius</name>
    <dbReference type="NCBI Taxonomy" id="185202"/>
    <lineage>
        <taxon>Eukaryota</taxon>
        <taxon>Viridiplantae</taxon>
        <taxon>Streptophyta</taxon>
        <taxon>Embryophyta</taxon>
        <taxon>Tracheophyta</taxon>
        <taxon>Spermatophyta</taxon>
        <taxon>Magnoliopsida</taxon>
        <taxon>eudicotyledons</taxon>
        <taxon>Gunneridae</taxon>
        <taxon>Pentapetalae</taxon>
        <taxon>asterids</taxon>
        <taxon>campanulids</taxon>
        <taxon>Asterales</taxon>
        <taxon>Asteraceae</taxon>
        <taxon>Asteroideae</taxon>
        <taxon>Heliantheae alliance</taxon>
        <taxon>Millerieae</taxon>
        <taxon>Smallanthus</taxon>
    </lineage>
</organism>
<comment type="caution">
    <text evidence="1">The sequence shown here is derived from an EMBL/GenBank/DDBJ whole genome shotgun (WGS) entry which is preliminary data.</text>
</comment>
<evidence type="ECO:0000313" key="2">
    <source>
        <dbReference type="Proteomes" id="UP001056120"/>
    </source>
</evidence>